<keyword evidence="1" id="KW-0472">Membrane</keyword>
<dbReference type="AlphaFoldDB" id="A0A5M3WSM7"/>
<comment type="caution">
    <text evidence="2">The sequence shown here is derived from an EMBL/GenBank/DDBJ whole genome shotgun (WGS) entry which is preliminary data.</text>
</comment>
<keyword evidence="3" id="KW-1185">Reference proteome</keyword>
<dbReference type="EMBL" id="BLAE01000014">
    <property type="protein sequence ID" value="GES09178.1"/>
    <property type="molecule type" value="Genomic_DNA"/>
</dbReference>
<keyword evidence="1" id="KW-0812">Transmembrane</keyword>
<accession>A0A5M3WSM7</accession>
<evidence type="ECO:0000313" key="3">
    <source>
        <dbReference type="Proteomes" id="UP000331127"/>
    </source>
</evidence>
<gene>
    <name evidence="2" type="ORF">Amac_027740</name>
</gene>
<proteinExistence type="predicted"/>
<dbReference type="Proteomes" id="UP000331127">
    <property type="component" value="Unassembled WGS sequence"/>
</dbReference>
<sequence length="82" mass="9171">MLYTIIVLFSLTAGLVALSAFMLVVHSIRREDRRRSLTLSPRSVLSSGTRRILGLSVDHTACVIHPEHACPTCLELDRELRV</sequence>
<keyword evidence="1" id="KW-1133">Transmembrane helix</keyword>
<protein>
    <submittedName>
        <fullName evidence="2">Uncharacterized protein</fullName>
    </submittedName>
</protein>
<evidence type="ECO:0000256" key="1">
    <source>
        <dbReference type="SAM" id="Phobius"/>
    </source>
</evidence>
<reference evidence="2 3" key="1">
    <citation type="submission" date="2019-10" db="EMBL/GenBank/DDBJ databases">
        <title>Whole genome shotgun sequence of Acrocarpospora macrocephala NBRC 16266.</title>
        <authorList>
            <person name="Ichikawa N."/>
            <person name="Kimura A."/>
            <person name="Kitahashi Y."/>
            <person name="Komaki H."/>
            <person name="Oguchi A."/>
        </authorList>
    </citation>
    <scope>NUCLEOTIDE SEQUENCE [LARGE SCALE GENOMIC DNA]</scope>
    <source>
        <strain evidence="2 3">NBRC 16266</strain>
    </source>
</reference>
<dbReference type="OrthoDB" id="3537443at2"/>
<name>A0A5M3WSM7_9ACTN</name>
<organism evidence="2 3">
    <name type="scientific">Acrocarpospora macrocephala</name>
    <dbReference type="NCBI Taxonomy" id="150177"/>
    <lineage>
        <taxon>Bacteria</taxon>
        <taxon>Bacillati</taxon>
        <taxon>Actinomycetota</taxon>
        <taxon>Actinomycetes</taxon>
        <taxon>Streptosporangiales</taxon>
        <taxon>Streptosporangiaceae</taxon>
        <taxon>Acrocarpospora</taxon>
    </lineage>
</organism>
<evidence type="ECO:0000313" key="2">
    <source>
        <dbReference type="EMBL" id="GES09178.1"/>
    </source>
</evidence>
<dbReference type="RefSeq" id="WP_155354751.1">
    <property type="nucleotide sequence ID" value="NZ_BAAAHL010000042.1"/>
</dbReference>
<feature type="transmembrane region" description="Helical" evidence="1">
    <location>
        <begin position="6"/>
        <end position="25"/>
    </location>
</feature>